<dbReference type="RefSeq" id="WP_129752458.1">
    <property type="nucleotide sequence ID" value="NZ_JUIW01000013.1"/>
</dbReference>
<reference evidence="2 3" key="1">
    <citation type="submission" date="2014-12" db="EMBL/GenBank/DDBJ databases">
        <title>Genome sequence of Flavobacterium beibuense RSKm HC5.</title>
        <authorList>
            <person name="Kim J.F."/>
            <person name="Song J.Y."/>
            <person name="Kwak M.-J."/>
            <person name="Lee S.-W."/>
        </authorList>
    </citation>
    <scope>NUCLEOTIDE SEQUENCE [LARGE SCALE GENOMIC DNA]</scope>
    <source>
        <strain evidence="2 3">RSKm HC5</strain>
    </source>
</reference>
<proteinExistence type="predicted"/>
<evidence type="ECO:0000256" key="1">
    <source>
        <dbReference type="SAM" id="SignalP"/>
    </source>
</evidence>
<keyword evidence="3" id="KW-1185">Reference proteome</keyword>
<comment type="caution">
    <text evidence="2">The sequence shown here is derived from an EMBL/GenBank/DDBJ whole genome shotgun (WGS) entry which is preliminary data.</text>
</comment>
<feature type="signal peptide" evidence="1">
    <location>
        <begin position="1"/>
        <end position="19"/>
    </location>
</feature>
<name>A0A444W4D0_9FLAO</name>
<feature type="chain" id="PRO_5019545071" description="Lipoprotein" evidence="1">
    <location>
        <begin position="20"/>
        <end position="152"/>
    </location>
</feature>
<dbReference type="OrthoDB" id="1377082at2"/>
<evidence type="ECO:0000313" key="3">
    <source>
        <dbReference type="Proteomes" id="UP000289775"/>
    </source>
</evidence>
<dbReference type="AlphaFoldDB" id="A0A444W4D0"/>
<organism evidence="2 3">
    <name type="scientific">Flavobacterium beibuense</name>
    <dbReference type="NCBI Taxonomy" id="657326"/>
    <lineage>
        <taxon>Bacteria</taxon>
        <taxon>Pseudomonadati</taxon>
        <taxon>Bacteroidota</taxon>
        <taxon>Flavobacteriia</taxon>
        <taxon>Flavobacteriales</taxon>
        <taxon>Flavobacteriaceae</taxon>
        <taxon>Flavobacterium</taxon>
    </lineage>
</organism>
<dbReference type="Proteomes" id="UP000289775">
    <property type="component" value="Unassembled WGS sequence"/>
</dbReference>
<sequence length="152" mass="17364">MKQLLFIVAVLLACSCKDAATTEREAKEEAMAQADSIKKSVWEKNSVSLELQQPTVVVVEFDSLEIEAYKSDVGEEDFYTGADDLMYYDAMMRTKMQSLNIPVVNTEKDVVYINKDTDTITIVKDTTFSLYSYFYFDGEKLIRTDVMDLLDQ</sequence>
<accession>A0A444W4D0</accession>
<gene>
    <name evidence="2" type="ORF">NU09_3388</name>
</gene>
<keyword evidence="1" id="KW-0732">Signal</keyword>
<dbReference type="PROSITE" id="PS51257">
    <property type="entry name" value="PROKAR_LIPOPROTEIN"/>
    <property type="match status" value="1"/>
</dbReference>
<dbReference type="EMBL" id="JUIW01000013">
    <property type="protein sequence ID" value="RYJ40558.1"/>
    <property type="molecule type" value="Genomic_DNA"/>
</dbReference>
<protein>
    <recommendedName>
        <fullName evidence="4">Lipoprotein</fullName>
    </recommendedName>
</protein>
<evidence type="ECO:0000313" key="2">
    <source>
        <dbReference type="EMBL" id="RYJ40558.1"/>
    </source>
</evidence>
<evidence type="ECO:0008006" key="4">
    <source>
        <dbReference type="Google" id="ProtNLM"/>
    </source>
</evidence>